<evidence type="ECO:0000259" key="1">
    <source>
        <dbReference type="Pfam" id="PF14214"/>
    </source>
</evidence>
<sequence length="739" mass="86557">MHKNCKTYITLFISCMDEDCDDMMDAFTAVPDPYDRVYENIPASTHMLAPKPDCKHCGAKRFQYEANGFCCRSGKVKLAHLEPPLELKMLYTSSDPNAVHFRDNIRYFNGHFSFTTLGVSLDNKYTNMKSGVYTFRAHGQIYHNIFSFGPTQDGPKHLELYFYDDDPGLQHRFQRSPNLDRDVIRRLVDILKDNPYSETFRNLGGVDDLEEYRIELNTDMRLDQRRYNVPISSEVAAIWVEDSELCKYFERSIVLFGNDNKRYSTQPYYGCYDPLSYPLFFPRGEIGWHPEIPKKGVSLNEMLQSRRSGRQSLGSYTNSRLCVSVRDYYCYKFQMRRGVFNTMLYGKRLFQQYVVDMYIKVESSRLDYIKKHQEQIRADLYQGVVDSLQAGENRADEVGKRTIVPSSFIGGRRDRRRRYLDAMALVQKYGKPNIFLTMTCNPNWDEIISELEPGQTPRDRPDLIVRVFRAKLEDLKIQLFKRHIFGKVATYVYVVEFQKRGLPHAHFLLIMEGRYKLTCPEQYDCLISAELPDKSKYPELYKMVVKHMMHGPCGVLNPKNVCMQKGSCKNYYPRPFNVSTLQGKDSYPIYRRRDDGRRAKVRGQELDNRWVVPYNPYLLRRYNCHINVEVCSSIKAVKYLFKYIYKGHDRASVSIDEVDSDRNIDEIKQYRDSRWVTPPEALWRIYGFDLSQIFPSVRQLQLHLPNMHMVSFPAGANLDDVLSQEGASKTMWKVLEKEG</sequence>
<proteinExistence type="predicted"/>
<reference evidence="3" key="1">
    <citation type="journal article" date="2014" name="Science">
        <title>Ancient hybridizations among the ancestral genomes of bread wheat.</title>
        <authorList>
            <consortium name="International Wheat Genome Sequencing Consortium,"/>
            <person name="Marcussen T."/>
            <person name="Sandve S.R."/>
            <person name="Heier L."/>
            <person name="Spannagl M."/>
            <person name="Pfeifer M."/>
            <person name="Jakobsen K.S."/>
            <person name="Wulff B.B."/>
            <person name="Steuernagel B."/>
            <person name="Mayer K.F."/>
            <person name="Olsen O.A."/>
        </authorList>
    </citation>
    <scope>NUCLEOTIDE SEQUENCE [LARGE SCALE GENOMIC DNA]</scope>
    <source>
        <strain evidence="3">cv. AL8/78</strain>
    </source>
</reference>
<dbReference type="AlphaFoldDB" id="A0A453CJN1"/>
<dbReference type="InterPro" id="IPR025476">
    <property type="entry name" value="Helitron_helicase-like"/>
</dbReference>
<dbReference type="PANTHER" id="PTHR45786">
    <property type="entry name" value="DNA BINDING PROTEIN-LIKE"/>
    <property type="match status" value="1"/>
</dbReference>
<protein>
    <recommendedName>
        <fullName evidence="1">Helitron helicase-like domain-containing protein</fullName>
    </recommendedName>
</protein>
<accession>A0A453CJN1</accession>
<evidence type="ECO:0000313" key="2">
    <source>
        <dbReference type="EnsemblPlants" id="AET2Gv20868700.5"/>
    </source>
</evidence>
<dbReference type="EnsemblPlants" id="AET2Gv20868700.5">
    <property type="protein sequence ID" value="AET2Gv20868700.5"/>
    <property type="gene ID" value="AET2Gv20868700"/>
</dbReference>
<reference evidence="2" key="5">
    <citation type="journal article" date="2021" name="G3 (Bethesda)">
        <title>Aegilops tauschii genome assembly Aet v5.0 features greater sequence contiguity and improved annotation.</title>
        <authorList>
            <person name="Wang L."/>
            <person name="Zhu T."/>
            <person name="Rodriguez J.C."/>
            <person name="Deal K.R."/>
            <person name="Dubcovsky J."/>
            <person name="McGuire P.E."/>
            <person name="Lux T."/>
            <person name="Spannagl M."/>
            <person name="Mayer K.F.X."/>
            <person name="Baldrich P."/>
            <person name="Meyers B.C."/>
            <person name="Huo N."/>
            <person name="Gu Y.Q."/>
            <person name="Zhou H."/>
            <person name="Devos K.M."/>
            <person name="Bennetzen J.L."/>
            <person name="Unver T."/>
            <person name="Budak H."/>
            <person name="Gulick P.J."/>
            <person name="Galiba G."/>
            <person name="Kalapos B."/>
            <person name="Nelson D.R."/>
            <person name="Li P."/>
            <person name="You F.M."/>
            <person name="Luo M.C."/>
            <person name="Dvorak J."/>
        </authorList>
    </citation>
    <scope>NUCLEOTIDE SEQUENCE [LARGE SCALE GENOMIC DNA]</scope>
    <source>
        <strain evidence="2">cv. AL8/78</strain>
    </source>
</reference>
<dbReference type="Pfam" id="PF14214">
    <property type="entry name" value="Helitron_like_N"/>
    <property type="match status" value="1"/>
</dbReference>
<name>A0A453CJN1_AEGTS</name>
<dbReference type="Gramene" id="AET2Gv20868700.5">
    <property type="protein sequence ID" value="AET2Gv20868700.5"/>
    <property type="gene ID" value="AET2Gv20868700"/>
</dbReference>
<reference evidence="3" key="2">
    <citation type="journal article" date="2017" name="Nat. Plants">
        <title>The Aegilops tauschii genome reveals multiple impacts of transposons.</title>
        <authorList>
            <person name="Zhao G."/>
            <person name="Zou C."/>
            <person name="Li K."/>
            <person name="Wang K."/>
            <person name="Li T."/>
            <person name="Gao L."/>
            <person name="Zhang X."/>
            <person name="Wang H."/>
            <person name="Yang Z."/>
            <person name="Liu X."/>
            <person name="Jiang W."/>
            <person name="Mao L."/>
            <person name="Kong X."/>
            <person name="Jiao Y."/>
            <person name="Jia J."/>
        </authorList>
    </citation>
    <scope>NUCLEOTIDE SEQUENCE [LARGE SCALE GENOMIC DNA]</scope>
    <source>
        <strain evidence="3">cv. AL8/78</strain>
    </source>
</reference>
<dbReference type="PANTHER" id="PTHR45786:SF68">
    <property type="entry name" value="OS02G0701800 PROTEIN"/>
    <property type="match status" value="1"/>
</dbReference>
<reference evidence="2" key="3">
    <citation type="journal article" date="2017" name="Nature">
        <title>Genome sequence of the progenitor of the wheat D genome Aegilops tauschii.</title>
        <authorList>
            <person name="Luo M.C."/>
            <person name="Gu Y.Q."/>
            <person name="Puiu D."/>
            <person name="Wang H."/>
            <person name="Twardziok S.O."/>
            <person name="Deal K.R."/>
            <person name="Huo N."/>
            <person name="Zhu T."/>
            <person name="Wang L."/>
            <person name="Wang Y."/>
            <person name="McGuire P.E."/>
            <person name="Liu S."/>
            <person name="Long H."/>
            <person name="Ramasamy R.K."/>
            <person name="Rodriguez J.C."/>
            <person name="Van S.L."/>
            <person name="Yuan L."/>
            <person name="Wang Z."/>
            <person name="Xia Z."/>
            <person name="Xiao L."/>
            <person name="Anderson O.D."/>
            <person name="Ouyang S."/>
            <person name="Liang Y."/>
            <person name="Zimin A.V."/>
            <person name="Pertea G."/>
            <person name="Qi P."/>
            <person name="Bennetzen J.L."/>
            <person name="Dai X."/>
            <person name="Dawson M.W."/>
            <person name="Muller H.G."/>
            <person name="Kugler K."/>
            <person name="Rivarola-Duarte L."/>
            <person name="Spannagl M."/>
            <person name="Mayer K.F.X."/>
            <person name="Lu F.H."/>
            <person name="Bevan M.W."/>
            <person name="Leroy P."/>
            <person name="Li P."/>
            <person name="You F.M."/>
            <person name="Sun Q."/>
            <person name="Liu Z."/>
            <person name="Lyons E."/>
            <person name="Wicker T."/>
            <person name="Salzberg S.L."/>
            <person name="Devos K.M."/>
            <person name="Dvorak J."/>
        </authorList>
    </citation>
    <scope>NUCLEOTIDE SEQUENCE [LARGE SCALE GENOMIC DNA]</scope>
    <source>
        <strain evidence="2">cv. AL8/78</strain>
    </source>
</reference>
<keyword evidence="3" id="KW-1185">Reference proteome</keyword>
<organism evidence="2 3">
    <name type="scientific">Aegilops tauschii subsp. strangulata</name>
    <name type="common">Goatgrass</name>
    <dbReference type="NCBI Taxonomy" id="200361"/>
    <lineage>
        <taxon>Eukaryota</taxon>
        <taxon>Viridiplantae</taxon>
        <taxon>Streptophyta</taxon>
        <taxon>Embryophyta</taxon>
        <taxon>Tracheophyta</taxon>
        <taxon>Spermatophyta</taxon>
        <taxon>Magnoliopsida</taxon>
        <taxon>Liliopsida</taxon>
        <taxon>Poales</taxon>
        <taxon>Poaceae</taxon>
        <taxon>BOP clade</taxon>
        <taxon>Pooideae</taxon>
        <taxon>Triticodae</taxon>
        <taxon>Triticeae</taxon>
        <taxon>Triticinae</taxon>
        <taxon>Aegilops</taxon>
    </lineage>
</organism>
<feature type="domain" description="Helitron helicase-like" evidence="1">
    <location>
        <begin position="328"/>
        <end position="509"/>
    </location>
</feature>
<dbReference type="Proteomes" id="UP000015105">
    <property type="component" value="Chromosome 2D"/>
</dbReference>
<reference evidence="2" key="4">
    <citation type="submission" date="2019-03" db="UniProtKB">
        <authorList>
            <consortium name="EnsemblPlants"/>
        </authorList>
    </citation>
    <scope>IDENTIFICATION</scope>
</reference>
<evidence type="ECO:0000313" key="3">
    <source>
        <dbReference type="Proteomes" id="UP000015105"/>
    </source>
</evidence>